<evidence type="ECO:0000313" key="4">
    <source>
        <dbReference type="Proteomes" id="UP001152799"/>
    </source>
</evidence>
<dbReference type="InterPro" id="IPR019080">
    <property type="entry name" value="YqaJ_viral_recombinase"/>
</dbReference>
<accession>A0A9N9MVL6</accession>
<reference evidence="3" key="1">
    <citation type="submission" date="2022-01" db="EMBL/GenBank/DDBJ databases">
        <authorList>
            <person name="King R."/>
        </authorList>
    </citation>
    <scope>NUCLEOTIDE SEQUENCE</scope>
</reference>
<sequence length="665" mass="77316">MFEEEESEETLLHNNTSRAFTSKYLRRYSGGHTCRICKKSSKSKNNVITKLFSVKTCEKGSLRKQFFCEQHKPETPFSIEDAIMKEHNYAYIPGKYDAERFKLNQEYIWKLENQVSSLEKQSSLQSQANQILEDTCFMNFYTTFDDKQWFLQCMDVILEFSKNAPKNLKMQDIPKGPWTKDFRSFPKTFSEQKLLSYKEVKKEGSVKHHLLGYRMFKASKVSDIYLHYSINSVLVKANVEATMKRQRYLCHIHIDNFGIVGREKCGCMGGISGRCKHIFAVLYQLLDHLREERTNVLDEPVPPTSQPRTWSTGSDRQVVKQQFHDLKFNKPDPNKPNKRAAAIQECRTTFNRHHLENNLSPIIIKEFAESLEKNNLTMFSEVLASHNYEPISIKLPNNPTNKNECDSLKRPKELPLPLKINWIWCQEYLKVVFCESLPNIDFINNVSLSLDDCRFLEVETRNQSSSSRWHLERKKRISASKFGAIIKRTIPVTIQLISRIWPSTGFKSAMMQQGLINETAAVSKYKDLYPNVDVFTCGLCVNPGIPFLAASPDRLVYDPEENTVNLLEIKTLVKSGLLENQQVLEAFSKGSVSYLELYNGNLQLRRNQDFFFQVQGQMAITGIGICDFLIDSGSDFFVERIDFDERFWIQQCLPKLTRFFFQYFQ</sequence>
<dbReference type="CDD" id="cd22343">
    <property type="entry name" value="PDDEXK_lambda_exonuclease-like"/>
    <property type="match status" value="1"/>
</dbReference>
<dbReference type="PANTHER" id="PTHR46609">
    <property type="entry name" value="EXONUCLEASE, PHAGE-TYPE/RECB, C-TERMINAL DOMAIN-CONTAINING PROTEIN"/>
    <property type="match status" value="1"/>
</dbReference>
<keyword evidence="4" id="KW-1185">Reference proteome</keyword>
<evidence type="ECO:0000313" key="3">
    <source>
        <dbReference type="EMBL" id="CAG9771558.1"/>
    </source>
</evidence>
<dbReference type="InterPro" id="IPR051703">
    <property type="entry name" value="NF-kappa-B_Signaling_Reg"/>
</dbReference>
<feature type="domain" description="SWIM-type" evidence="2">
    <location>
        <begin position="248"/>
        <end position="286"/>
    </location>
</feature>
<gene>
    <name evidence="3" type="ORF">CEUTPL_LOCUS11989</name>
</gene>
<organism evidence="3 4">
    <name type="scientific">Ceutorhynchus assimilis</name>
    <name type="common">cabbage seed weevil</name>
    <dbReference type="NCBI Taxonomy" id="467358"/>
    <lineage>
        <taxon>Eukaryota</taxon>
        <taxon>Metazoa</taxon>
        <taxon>Ecdysozoa</taxon>
        <taxon>Arthropoda</taxon>
        <taxon>Hexapoda</taxon>
        <taxon>Insecta</taxon>
        <taxon>Pterygota</taxon>
        <taxon>Neoptera</taxon>
        <taxon>Endopterygota</taxon>
        <taxon>Coleoptera</taxon>
        <taxon>Polyphaga</taxon>
        <taxon>Cucujiformia</taxon>
        <taxon>Curculionidae</taxon>
        <taxon>Ceutorhynchinae</taxon>
        <taxon>Ceutorhynchus</taxon>
    </lineage>
</organism>
<dbReference type="InterPro" id="IPR011604">
    <property type="entry name" value="PDDEXK-like_dom_sf"/>
</dbReference>
<dbReference type="Gene3D" id="3.90.320.10">
    <property type="match status" value="1"/>
</dbReference>
<proteinExistence type="predicted"/>
<evidence type="ECO:0000259" key="2">
    <source>
        <dbReference type="PROSITE" id="PS50966"/>
    </source>
</evidence>
<evidence type="ECO:0000256" key="1">
    <source>
        <dbReference type="PROSITE-ProRule" id="PRU00325"/>
    </source>
</evidence>
<name>A0A9N9MVL6_9CUCU</name>
<keyword evidence="1" id="KW-0479">Metal-binding</keyword>
<dbReference type="AlphaFoldDB" id="A0A9N9MVL6"/>
<dbReference type="InterPro" id="IPR007527">
    <property type="entry name" value="Znf_SWIM"/>
</dbReference>
<dbReference type="GO" id="GO:0008270">
    <property type="term" value="F:zinc ion binding"/>
    <property type="evidence" value="ECO:0007669"/>
    <property type="project" value="UniProtKB-KW"/>
</dbReference>
<keyword evidence="1" id="KW-0862">Zinc</keyword>
<dbReference type="SUPFAM" id="SSF52980">
    <property type="entry name" value="Restriction endonuclease-like"/>
    <property type="match status" value="1"/>
</dbReference>
<dbReference type="PANTHER" id="PTHR46609:SF8">
    <property type="entry name" value="YQAJ VIRAL RECOMBINASE DOMAIN-CONTAINING PROTEIN"/>
    <property type="match status" value="1"/>
</dbReference>
<dbReference type="InterPro" id="IPR011335">
    <property type="entry name" value="Restrct_endonuc-II-like"/>
</dbReference>
<dbReference type="Pfam" id="PF09588">
    <property type="entry name" value="YqaJ"/>
    <property type="match status" value="1"/>
</dbReference>
<dbReference type="OrthoDB" id="6761803at2759"/>
<dbReference type="GO" id="GO:0006281">
    <property type="term" value="P:DNA repair"/>
    <property type="evidence" value="ECO:0007669"/>
    <property type="project" value="UniProtKB-ARBA"/>
</dbReference>
<keyword evidence="1" id="KW-0863">Zinc-finger</keyword>
<dbReference type="PROSITE" id="PS50966">
    <property type="entry name" value="ZF_SWIM"/>
    <property type="match status" value="1"/>
</dbReference>
<protein>
    <recommendedName>
        <fullName evidence="2">SWIM-type domain-containing protein</fullName>
    </recommendedName>
</protein>
<dbReference type="Proteomes" id="UP001152799">
    <property type="component" value="Chromosome 7"/>
</dbReference>
<dbReference type="EMBL" id="OU892283">
    <property type="protein sequence ID" value="CAG9771558.1"/>
    <property type="molecule type" value="Genomic_DNA"/>
</dbReference>